<keyword evidence="3" id="KW-1185">Reference proteome</keyword>
<protein>
    <submittedName>
        <fullName evidence="2">Uncharacterized protein</fullName>
    </submittedName>
</protein>
<evidence type="ECO:0000313" key="3">
    <source>
        <dbReference type="Proteomes" id="UP000836404"/>
    </source>
</evidence>
<dbReference type="AlphaFoldDB" id="A0A9N8Q6Z2"/>
<proteinExistence type="predicted"/>
<feature type="non-terminal residue" evidence="2">
    <location>
        <position position="1"/>
    </location>
</feature>
<feature type="region of interest" description="Disordered" evidence="1">
    <location>
        <begin position="62"/>
        <end position="90"/>
    </location>
</feature>
<organism evidence="2 3">
    <name type="scientific">Tilletia laevis</name>
    <dbReference type="NCBI Taxonomy" id="157183"/>
    <lineage>
        <taxon>Eukaryota</taxon>
        <taxon>Fungi</taxon>
        <taxon>Dikarya</taxon>
        <taxon>Basidiomycota</taxon>
        <taxon>Ustilaginomycotina</taxon>
        <taxon>Exobasidiomycetes</taxon>
        <taxon>Tilletiales</taxon>
        <taxon>Tilletiaceae</taxon>
        <taxon>Tilletia</taxon>
    </lineage>
</organism>
<dbReference type="Proteomes" id="UP000836404">
    <property type="component" value="Unassembled WGS sequence"/>
</dbReference>
<evidence type="ECO:0000313" key="2">
    <source>
        <dbReference type="EMBL" id="CAD6904868.1"/>
    </source>
</evidence>
<comment type="caution">
    <text evidence="2">The sequence shown here is derived from an EMBL/GenBank/DDBJ whole genome shotgun (WGS) entry which is preliminary data.</text>
</comment>
<name>A0A9N8Q6Z2_9BASI</name>
<accession>A0A9N8Q6Z2</accession>
<dbReference type="EMBL" id="CAJHJF010000664">
    <property type="protein sequence ID" value="CAD6904868.1"/>
    <property type="molecule type" value="Genomic_DNA"/>
</dbReference>
<gene>
    <name evidence="2" type="ORF">JKILLFL_G8021</name>
</gene>
<sequence>YELTTFPLSDPELHPQHIKMSPLAVTEDTLWGISKLEGGSNYHEWSYDTEMVLRGKNLWTIVENPSHSPTRSQPPPSATSRRARASPSPS</sequence>
<reference evidence="2 3" key="1">
    <citation type="submission" date="2020-10" db="EMBL/GenBank/DDBJ databases">
        <authorList>
            <person name="Sedaghatjoo S."/>
        </authorList>
    </citation>
    <scope>NUCLEOTIDE SEQUENCE [LARGE SCALE GENOMIC DNA]</scope>
    <source>
        <strain evidence="2 3">LLFL</strain>
    </source>
</reference>
<evidence type="ECO:0000256" key="1">
    <source>
        <dbReference type="SAM" id="MobiDB-lite"/>
    </source>
</evidence>